<dbReference type="Proteomes" id="UP000224877">
    <property type="component" value="Segment"/>
</dbReference>
<accession>A0A1B4XWI7</accession>
<organism evidence="1 2">
    <name type="scientific">Tenacibaculum phage pT24</name>
    <dbReference type="NCBI Taxonomy" id="1880590"/>
    <lineage>
        <taxon>Viruses</taxon>
        <taxon>Duplodnaviria</taxon>
        <taxon>Heunggongvirae</taxon>
        <taxon>Uroviricota</taxon>
        <taxon>Caudoviricetes</taxon>
        <taxon>Kungbxnavirus</taxon>
        <taxon>Kungbxnavirus pT24</taxon>
    </lineage>
</organism>
<gene>
    <name evidence="1" type="ORF">BPT24_057</name>
</gene>
<name>A0A1B4XWI7_9CAUD</name>
<reference evidence="1 2" key="1">
    <citation type="submission" date="2016-07" db="EMBL/GenBank/DDBJ databases">
        <title>Characterization of three bacteriophages infecting bacteria isolated from shrimp culture pond water.</title>
        <authorList>
            <person name="Khoa H.V."/>
        </authorList>
    </citation>
    <scope>NUCLEOTIDE SEQUENCE [LARGE SCALE GENOMIC DNA]</scope>
</reference>
<evidence type="ECO:0000313" key="2">
    <source>
        <dbReference type="Proteomes" id="UP000224877"/>
    </source>
</evidence>
<sequence>MVNISEYLEEKINEQETIINERYVNLTSKEQMRENIDVIWDILQRTYAPIGGFLTAKTKEDLINKTDFIKMVRREGRIVAVALYKDKKGRKAIAKGSDGTDLGKKGVKDIYMEDIKLGRAWGEFSGASAGYQIKKGAVPIPSKYAKDILGKEILSYNDDGFHYTREIGGEPHEKIILGNPKK</sequence>
<dbReference type="EMBL" id="LC168164">
    <property type="protein sequence ID" value="BAV39180.1"/>
    <property type="molecule type" value="Genomic_DNA"/>
</dbReference>
<proteinExistence type="predicted"/>
<protein>
    <submittedName>
        <fullName evidence="1">Uncharacterized protein</fullName>
    </submittedName>
</protein>
<keyword evidence="2" id="KW-1185">Reference proteome</keyword>
<evidence type="ECO:0000313" key="1">
    <source>
        <dbReference type="EMBL" id="BAV39180.1"/>
    </source>
</evidence>